<evidence type="ECO:0000256" key="5">
    <source>
        <dbReference type="ARBA" id="ARBA00022692"/>
    </source>
</evidence>
<feature type="transmembrane region" description="Helical" evidence="9">
    <location>
        <begin position="378"/>
        <end position="397"/>
    </location>
</feature>
<dbReference type="PANTHER" id="PTHR42810:SF4">
    <property type="entry name" value="URIC ACID TRANSPORTER UACT"/>
    <property type="match status" value="1"/>
</dbReference>
<feature type="transmembrane region" description="Helical" evidence="9">
    <location>
        <begin position="54"/>
        <end position="71"/>
    </location>
</feature>
<feature type="region of interest" description="Disordered" evidence="8">
    <location>
        <begin position="445"/>
        <end position="478"/>
    </location>
</feature>
<keyword evidence="11" id="KW-1185">Reference proteome</keyword>
<evidence type="ECO:0000313" key="10">
    <source>
        <dbReference type="EMBL" id="MBO1900908.1"/>
    </source>
</evidence>
<accession>A0A939MHM8</accession>
<comment type="subcellular location">
    <subcellularLocation>
        <location evidence="1">Cell membrane</location>
        <topology evidence="1">Multi-pass membrane protein</topology>
    </subcellularLocation>
</comment>
<dbReference type="InterPro" id="IPR006043">
    <property type="entry name" value="NCS2"/>
</dbReference>
<dbReference type="InterPro" id="IPR006042">
    <property type="entry name" value="Xan_ur_permease"/>
</dbReference>
<keyword evidence="3" id="KW-0813">Transport</keyword>
<evidence type="ECO:0000256" key="2">
    <source>
        <dbReference type="ARBA" id="ARBA00008821"/>
    </source>
</evidence>
<feature type="transmembrane region" description="Helical" evidence="9">
    <location>
        <begin position="107"/>
        <end position="128"/>
    </location>
</feature>
<evidence type="ECO:0000256" key="3">
    <source>
        <dbReference type="ARBA" id="ARBA00022448"/>
    </source>
</evidence>
<name>A0A939MHM8_9MICO</name>
<evidence type="ECO:0000313" key="11">
    <source>
        <dbReference type="Proteomes" id="UP000664382"/>
    </source>
</evidence>
<evidence type="ECO:0000256" key="7">
    <source>
        <dbReference type="ARBA" id="ARBA00023136"/>
    </source>
</evidence>
<dbReference type="GO" id="GO:0042907">
    <property type="term" value="F:xanthine transmembrane transporter activity"/>
    <property type="evidence" value="ECO:0007669"/>
    <property type="project" value="TreeGrafter"/>
</dbReference>
<feature type="transmembrane region" description="Helical" evidence="9">
    <location>
        <begin position="322"/>
        <end position="345"/>
    </location>
</feature>
<feature type="transmembrane region" description="Helical" evidence="9">
    <location>
        <begin position="409"/>
        <end position="431"/>
    </location>
</feature>
<keyword evidence="6 9" id="KW-1133">Transmembrane helix</keyword>
<feature type="transmembrane region" description="Helical" evidence="9">
    <location>
        <begin position="195"/>
        <end position="215"/>
    </location>
</feature>
<feature type="compositionally biased region" description="Basic and acidic residues" evidence="8">
    <location>
        <begin position="446"/>
        <end position="461"/>
    </location>
</feature>
<feature type="transmembrane region" description="Helical" evidence="9">
    <location>
        <begin position="135"/>
        <end position="159"/>
    </location>
</feature>
<comment type="similarity">
    <text evidence="2">Belongs to the nucleobase:cation symporter-2 (NCS2) (TC 2.A.40) family.</text>
</comment>
<dbReference type="Proteomes" id="UP000664382">
    <property type="component" value="Unassembled WGS sequence"/>
</dbReference>
<dbReference type="RefSeq" id="WP_208095750.1">
    <property type="nucleotide sequence ID" value="NZ_JAGDYM010000004.1"/>
</dbReference>
<evidence type="ECO:0000256" key="4">
    <source>
        <dbReference type="ARBA" id="ARBA00022475"/>
    </source>
</evidence>
<evidence type="ECO:0000256" key="1">
    <source>
        <dbReference type="ARBA" id="ARBA00004651"/>
    </source>
</evidence>
<feature type="transmembrane region" description="Helical" evidence="9">
    <location>
        <begin position="235"/>
        <end position="258"/>
    </location>
</feature>
<dbReference type="EMBL" id="JAGDYM010000004">
    <property type="protein sequence ID" value="MBO1900908.1"/>
    <property type="molecule type" value="Genomic_DNA"/>
</dbReference>
<dbReference type="PANTHER" id="PTHR42810">
    <property type="entry name" value="PURINE PERMEASE C1399.01C-RELATED"/>
    <property type="match status" value="1"/>
</dbReference>
<comment type="caution">
    <text evidence="10">The sequence shown here is derived from an EMBL/GenBank/DDBJ whole genome shotgun (WGS) entry which is preliminary data.</text>
</comment>
<dbReference type="AlphaFoldDB" id="A0A939MHM8"/>
<evidence type="ECO:0000256" key="9">
    <source>
        <dbReference type="SAM" id="Phobius"/>
    </source>
</evidence>
<dbReference type="NCBIfam" id="NF037981">
    <property type="entry name" value="NCS2_1"/>
    <property type="match status" value="1"/>
</dbReference>
<dbReference type="Pfam" id="PF00860">
    <property type="entry name" value="Xan_ur_permease"/>
    <property type="match status" value="1"/>
</dbReference>
<protein>
    <submittedName>
        <fullName evidence="10">Purine permease</fullName>
    </submittedName>
</protein>
<feature type="transmembrane region" description="Helical" evidence="9">
    <location>
        <begin position="171"/>
        <end position="188"/>
    </location>
</feature>
<feature type="transmembrane region" description="Helical" evidence="9">
    <location>
        <begin position="351"/>
        <end position="371"/>
    </location>
</feature>
<dbReference type="InterPro" id="IPR017588">
    <property type="entry name" value="UacT-like"/>
</dbReference>
<dbReference type="GO" id="GO:0005886">
    <property type="term" value="C:plasma membrane"/>
    <property type="evidence" value="ECO:0007669"/>
    <property type="project" value="UniProtKB-SubCell"/>
</dbReference>
<keyword evidence="7 9" id="KW-0472">Membrane</keyword>
<gene>
    <name evidence="10" type="ORF">J4H92_02965</name>
</gene>
<feature type="transmembrane region" description="Helical" evidence="9">
    <location>
        <begin position="21"/>
        <end position="42"/>
    </location>
</feature>
<proteinExistence type="inferred from homology"/>
<reference evidence="10" key="1">
    <citation type="submission" date="2021-03" db="EMBL/GenBank/DDBJ databases">
        <title>Leucobacter chromiisoli sp. nov., isolated from chromium-containing soil of chemical plant.</title>
        <authorList>
            <person name="Xu Z."/>
        </authorList>
    </citation>
    <scope>NUCLEOTIDE SEQUENCE</scope>
    <source>
        <strain evidence="10">S27</strain>
    </source>
</reference>
<evidence type="ECO:0000256" key="6">
    <source>
        <dbReference type="ARBA" id="ARBA00022989"/>
    </source>
</evidence>
<sequence length="478" mass="48828">MSRATTRDPRPEDERLPWGKNLAYGLQHVLSMYGGMIAPALIIGGAAGLTQTEIGVLIASCLFVGGIATLLQSLGLPFFGSQLPLVQGTSFASVATLTAILDGGGGIQSVFGAVLVAAVAGFLIAPFFAKIVRFFPTVVSGVVITMIGISLMPVAARWAMGGNASAPDYGSVANIGMAAATLAIALVLSRVPVAGISRAAILLALVLGTVIAWPLGMTDFSSVADGPIFALPQPFAFGLPTFEIGGIISMFVVVLVILTETTADMVAVGQITGAKVDSRRIADGLRADMLSSILAPVFNTFTQSAFAQNVGLVAITGVKSRFVVAAGGGILVVLGLLPVLGRVVATLPTTVLGGVGILLFGTVAASGIRILSRVRYEGTFNTLIVAVSLGIGCLPIAQPDFFAQFPSWFSTVFHSGISASAITAVVLNLVFNELVSAQSEAARSAAAHDERSGAAADERAGATRGEGSVAARDAEPDR</sequence>
<dbReference type="NCBIfam" id="TIGR00801">
    <property type="entry name" value="ncs2"/>
    <property type="match status" value="1"/>
</dbReference>
<organism evidence="10 11">
    <name type="scientific">Leucobacter weissii</name>
    <dbReference type="NCBI Taxonomy" id="1983706"/>
    <lineage>
        <taxon>Bacteria</taxon>
        <taxon>Bacillati</taxon>
        <taxon>Actinomycetota</taxon>
        <taxon>Actinomycetes</taxon>
        <taxon>Micrococcales</taxon>
        <taxon>Microbacteriaceae</taxon>
        <taxon>Leucobacter</taxon>
    </lineage>
</organism>
<keyword evidence="5 9" id="KW-0812">Transmembrane</keyword>
<evidence type="ECO:0000256" key="8">
    <source>
        <dbReference type="SAM" id="MobiDB-lite"/>
    </source>
</evidence>
<dbReference type="NCBIfam" id="TIGR03173">
    <property type="entry name" value="pbuX"/>
    <property type="match status" value="1"/>
</dbReference>
<keyword evidence="4" id="KW-1003">Cell membrane</keyword>